<evidence type="ECO:0000256" key="1">
    <source>
        <dbReference type="SAM" id="Phobius"/>
    </source>
</evidence>
<dbReference type="EMBL" id="JADQDC010000020">
    <property type="protein sequence ID" value="MBF9153062.1"/>
    <property type="molecule type" value="Genomic_DNA"/>
</dbReference>
<sequence length="647" mass="72209">MKAGVILMIYRREIDGLRAIAVMPVILFHAGLKVFSGGFVGVDVFFVISGYLITQVIAEDLSHRRFSLLNFYDRRARRIIPALFCVIICCLPFAWSWMLPSELISFSKSIVAVAIFSSNILFWSEEGYFSPDADLKPLLHTWSLAVEEQFYLFFPLVLICLWRYGRKNLIAIVVVLLIVSFGISEWGWRRMPSANFYLAPGRAWELLTGSLCALIPIRGNSRYYNPASILGLSLIVGSVFLYSDTTPFPSAYTLAPVLGAALIICFATRGTYAAMLLGSRPLVYIGLISYSAYLWHQPLFAFARLRSISEPSPASMAFLVLCALFMAHLSWKFVETPFRQRRRGFTESSENVFLAAGLAISVLVFIGVAGLASRGTTMRGANQVEFAKIEQRFAPNYGLSGSCEGSFTLSANCRTAENPEVLLWGDSYAMHLAPGILASAPRLKMQQHTISACSPILGMSQVEGGLSGNWGAKCIAFNDNVMNWLKNNPEVKTVILSSPFVGVTSSPLLFRDGSTWKAGDIQKVRKELLRTIDRIRSTGARVVIVSPTPVSNRDNGRCLERSAFFGKGGRPCDFRRVENTGPERLLRDAEQFVPVYWLYADLCHNGVCQTQDRGVYLFRDSGHFTREGSVQLGIRYNWFRRMSQLAR</sequence>
<dbReference type="Pfam" id="PF01757">
    <property type="entry name" value="Acyl_transf_3"/>
    <property type="match status" value="1"/>
</dbReference>
<feature type="transmembrane region" description="Helical" evidence="1">
    <location>
        <begin position="16"/>
        <end position="32"/>
    </location>
</feature>
<feature type="transmembrane region" description="Helical" evidence="1">
    <location>
        <begin position="144"/>
        <end position="164"/>
    </location>
</feature>
<reference evidence="4 5" key="1">
    <citation type="submission" date="2020-11" db="EMBL/GenBank/DDBJ databases">
        <title>The genome sequence of Novosphingobium sp. 1Y9A.</title>
        <authorList>
            <person name="Liu Y."/>
        </authorList>
    </citation>
    <scope>NUCLEOTIDE SEQUENCE [LARGE SCALE GENOMIC DNA]</scope>
    <source>
        <strain evidence="4 5">1Y9A</strain>
    </source>
</reference>
<keyword evidence="5" id="KW-1185">Reference proteome</keyword>
<evidence type="ECO:0000259" key="2">
    <source>
        <dbReference type="Pfam" id="PF01757"/>
    </source>
</evidence>
<evidence type="ECO:0000313" key="5">
    <source>
        <dbReference type="Proteomes" id="UP000600799"/>
    </source>
</evidence>
<name>A0ABS0HLD1_9SPHN</name>
<protein>
    <submittedName>
        <fullName evidence="4">Acyltransferase</fullName>
    </submittedName>
</protein>
<feature type="domain" description="Acyltransferase 3" evidence="2">
    <location>
        <begin position="13"/>
        <end position="324"/>
    </location>
</feature>
<dbReference type="Proteomes" id="UP000600799">
    <property type="component" value="Unassembled WGS sequence"/>
</dbReference>
<feature type="transmembrane region" description="Helical" evidence="1">
    <location>
        <begin position="223"/>
        <end position="242"/>
    </location>
</feature>
<dbReference type="Pfam" id="PF19040">
    <property type="entry name" value="SGNH"/>
    <property type="match status" value="1"/>
</dbReference>
<gene>
    <name evidence="4" type="ORF">I2488_18825</name>
</gene>
<dbReference type="PANTHER" id="PTHR23028">
    <property type="entry name" value="ACETYLTRANSFERASE"/>
    <property type="match status" value="1"/>
</dbReference>
<keyword evidence="4" id="KW-0012">Acyltransferase</keyword>
<evidence type="ECO:0000259" key="3">
    <source>
        <dbReference type="Pfam" id="PF19040"/>
    </source>
</evidence>
<dbReference type="GO" id="GO:0016746">
    <property type="term" value="F:acyltransferase activity"/>
    <property type="evidence" value="ECO:0007669"/>
    <property type="project" value="UniProtKB-KW"/>
</dbReference>
<organism evidence="4 5">
    <name type="scientific">Novosphingobium jiangmenense</name>
    <dbReference type="NCBI Taxonomy" id="2791981"/>
    <lineage>
        <taxon>Bacteria</taxon>
        <taxon>Pseudomonadati</taxon>
        <taxon>Pseudomonadota</taxon>
        <taxon>Alphaproteobacteria</taxon>
        <taxon>Sphingomonadales</taxon>
        <taxon>Sphingomonadaceae</taxon>
        <taxon>Novosphingobium</taxon>
    </lineage>
</organism>
<proteinExistence type="predicted"/>
<dbReference type="PANTHER" id="PTHR23028:SF53">
    <property type="entry name" value="ACYL_TRANSF_3 DOMAIN-CONTAINING PROTEIN"/>
    <property type="match status" value="1"/>
</dbReference>
<feature type="transmembrane region" description="Helical" evidence="1">
    <location>
        <begin position="352"/>
        <end position="372"/>
    </location>
</feature>
<accession>A0ABS0HLD1</accession>
<feature type="transmembrane region" description="Helical" evidence="1">
    <location>
        <begin position="170"/>
        <end position="188"/>
    </location>
</feature>
<dbReference type="InterPro" id="IPR050879">
    <property type="entry name" value="Acyltransferase_3"/>
</dbReference>
<feature type="transmembrane region" description="Helical" evidence="1">
    <location>
        <begin position="103"/>
        <end position="123"/>
    </location>
</feature>
<keyword evidence="1" id="KW-0812">Transmembrane</keyword>
<dbReference type="RefSeq" id="WP_196277331.1">
    <property type="nucleotide sequence ID" value="NZ_JADQDC010000020.1"/>
</dbReference>
<comment type="caution">
    <text evidence="4">The sequence shown here is derived from an EMBL/GenBank/DDBJ whole genome shotgun (WGS) entry which is preliminary data.</text>
</comment>
<dbReference type="InterPro" id="IPR043968">
    <property type="entry name" value="SGNH"/>
</dbReference>
<evidence type="ECO:0000313" key="4">
    <source>
        <dbReference type="EMBL" id="MBF9153062.1"/>
    </source>
</evidence>
<dbReference type="InterPro" id="IPR002656">
    <property type="entry name" value="Acyl_transf_3_dom"/>
</dbReference>
<feature type="domain" description="SGNH" evidence="3">
    <location>
        <begin position="411"/>
        <end position="633"/>
    </location>
</feature>
<feature type="transmembrane region" description="Helical" evidence="1">
    <location>
        <begin position="274"/>
        <end position="293"/>
    </location>
</feature>
<feature type="transmembrane region" description="Helical" evidence="1">
    <location>
        <begin position="248"/>
        <end position="267"/>
    </location>
</feature>
<feature type="transmembrane region" description="Helical" evidence="1">
    <location>
        <begin position="79"/>
        <end position="97"/>
    </location>
</feature>
<feature type="transmembrane region" description="Helical" evidence="1">
    <location>
        <begin position="313"/>
        <end position="331"/>
    </location>
</feature>
<keyword evidence="1" id="KW-1133">Transmembrane helix</keyword>
<keyword evidence="1" id="KW-0472">Membrane</keyword>
<keyword evidence="4" id="KW-0808">Transferase</keyword>